<dbReference type="SUPFAM" id="SSF52540">
    <property type="entry name" value="P-loop containing nucleoside triphosphate hydrolases"/>
    <property type="match status" value="1"/>
</dbReference>
<feature type="domain" description="Adenylate kinase active site lid" evidence="7">
    <location>
        <begin position="125"/>
        <end position="160"/>
    </location>
</feature>
<dbReference type="InterPro" id="IPR007862">
    <property type="entry name" value="Adenylate_kinase_lid-dom"/>
</dbReference>
<evidence type="ECO:0000256" key="6">
    <source>
        <dbReference type="RuleBase" id="RU003331"/>
    </source>
</evidence>
<feature type="binding site" evidence="4">
    <location>
        <position position="197"/>
    </location>
    <ligand>
        <name>ATP</name>
        <dbReference type="ChEBI" id="CHEBI:30616"/>
    </ligand>
</feature>
<evidence type="ECO:0000259" key="7">
    <source>
        <dbReference type="Pfam" id="PF05191"/>
    </source>
</evidence>
<keyword evidence="3 4" id="KW-0418">Kinase</keyword>
<evidence type="ECO:0000313" key="9">
    <source>
        <dbReference type="Proteomes" id="UP000809243"/>
    </source>
</evidence>
<dbReference type="NCBIfam" id="NF001380">
    <property type="entry name" value="PRK00279.1-2"/>
    <property type="match status" value="1"/>
</dbReference>
<dbReference type="InterPro" id="IPR036193">
    <property type="entry name" value="ADK_active_lid_dom_sf"/>
</dbReference>
<comment type="catalytic activity">
    <reaction evidence="4 6">
        <text>AMP + ATP = 2 ADP</text>
        <dbReference type="Rhea" id="RHEA:12973"/>
        <dbReference type="ChEBI" id="CHEBI:30616"/>
        <dbReference type="ChEBI" id="CHEBI:456215"/>
        <dbReference type="ChEBI" id="CHEBI:456216"/>
        <dbReference type="EC" id="2.7.4.3"/>
    </reaction>
</comment>
<feature type="binding site" evidence="4">
    <location>
        <position position="125"/>
    </location>
    <ligand>
        <name>ATP</name>
        <dbReference type="ChEBI" id="CHEBI:30616"/>
    </ligand>
</feature>
<keyword evidence="1 4" id="KW-0808">Transferase</keyword>
<dbReference type="NCBIfam" id="NF001381">
    <property type="entry name" value="PRK00279.1-3"/>
    <property type="match status" value="1"/>
</dbReference>
<dbReference type="GO" id="GO:0005737">
    <property type="term" value="C:cytoplasm"/>
    <property type="evidence" value="ECO:0007669"/>
    <property type="project" value="UniProtKB-SubCell"/>
</dbReference>
<feature type="binding site" evidence="4">
    <location>
        <position position="90"/>
    </location>
    <ligand>
        <name>AMP</name>
        <dbReference type="ChEBI" id="CHEBI:456215"/>
    </ligand>
</feature>
<keyword evidence="2 4" id="KW-0547">Nucleotide-binding</keyword>
<dbReference type="Pfam" id="PF05191">
    <property type="entry name" value="ADK_lid"/>
    <property type="match status" value="1"/>
</dbReference>
<keyword evidence="4" id="KW-0545">Nucleotide biosynthesis</keyword>
<dbReference type="PROSITE" id="PS00113">
    <property type="entry name" value="ADENYLATE_KINASE"/>
    <property type="match status" value="1"/>
</dbReference>
<dbReference type="GO" id="GO:0044209">
    <property type="term" value="P:AMP salvage"/>
    <property type="evidence" value="ECO:0007669"/>
    <property type="project" value="UniProtKB-UniRule"/>
</dbReference>
<feature type="binding site" evidence="4">
    <location>
        <begin position="134"/>
        <end position="135"/>
    </location>
    <ligand>
        <name>ATP</name>
        <dbReference type="ChEBI" id="CHEBI:30616"/>
    </ligand>
</feature>
<name>A0A939C4I7_9ARCH</name>
<sequence length="219" mass="24044">MVFLGPPGAGKGTIAQAMAEAFGITQISTGSLLREEVESQTELGKKAKAIMDAGQYVDDETVASIVENKLASMGKEKGFILDGFPRTIKQAEMLESIMQKLGIALDAVLDIEASDDTIIERLGGRVQCSKCGKVYNLKNVPPEEEGKCDGCSGKLVKRDDDKPEIIKMRLETYRKKTEPLISHYREKRLLLTIDANGALKENIDNAEKALKRINEKKGE</sequence>
<organism evidence="8 9">
    <name type="scientific">Candidatus Iainarchaeum sp</name>
    <dbReference type="NCBI Taxonomy" id="3101447"/>
    <lineage>
        <taxon>Archaea</taxon>
        <taxon>Candidatus Iainarchaeota</taxon>
        <taxon>Candidatus Iainarchaeia</taxon>
        <taxon>Candidatus Iainarchaeales</taxon>
        <taxon>Candidatus Iainarchaeaceae</taxon>
        <taxon>Candidatus Iainarchaeum</taxon>
    </lineage>
</organism>
<protein>
    <recommendedName>
        <fullName evidence="4 6">Adenylate kinase</fullName>
        <shortName evidence="4">AK</shortName>
        <ecNumber evidence="4 6">2.7.4.3</ecNumber>
    </recommendedName>
    <alternativeName>
        <fullName evidence="4">ATP-AMP transphosphorylase</fullName>
    </alternativeName>
    <alternativeName>
        <fullName evidence="4">ATP:AMP phosphotransferase</fullName>
    </alternativeName>
    <alternativeName>
        <fullName evidence="4">Adenylate monophosphate kinase</fullName>
    </alternativeName>
</protein>
<comment type="domain">
    <text evidence="4">Consists of three domains, a large central CORE domain and two small peripheral domains, NMPbind and LID, which undergo movements during catalysis. The LID domain closes over the site of phosphoryl transfer upon ATP binding. Assembling and dissambling the active center during each catalytic cycle provides an effective means to prevent ATP hydrolysis. Some bacteria have evolved a zinc-coordinating structure that stabilizes the LID domain.</text>
</comment>
<dbReference type="EC" id="2.7.4.3" evidence="4 6"/>
<feature type="binding site" evidence="4">
    <location>
        <position position="151"/>
    </location>
    <ligand>
        <name>Zn(2+)</name>
        <dbReference type="ChEBI" id="CHEBI:29105"/>
        <note>structural</note>
    </ligand>
</feature>
<keyword evidence="4" id="KW-0862">Zinc</keyword>
<feature type="binding site" evidence="4">
    <location>
        <position position="169"/>
    </location>
    <ligand>
        <name>AMP</name>
        <dbReference type="ChEBI" id="CHEBI:456215"/>
    </ligand>
</feature>
<dbReference type="GO" id="GO:0008270">
    <property type="term" value="F:zinc ion binding"/>
    <property type="evidence" value="ECO:0007669"/>
    <property type="project" value="UniProtKB-UniRule"/>
</dbReference>
<keyword evidence="4 6" id="KW-0067">ATP-binding</keyword>
<dbReference type="FunFam" id="3.40.50.300:FF:000106">
    <property type="entry name" value="Adenylate kinase mitochondrial"/>
    <property type="match status" value="1"/>
</dbReference>
<comment type="subunit">
    <text evidence="4 6">Monomer.</text>
</comment>
<feature type="region of interest" description="NMP" evidence="4">
    <location>
        <begin position="28"/>
        <end position="57"/>
    </location>
</feature>
<dbReference type="HAMAP" id="MF_00235">
    <property type="entry name" value="Adenylate_kinase_Adk"/>
    <property type="match status" value="1"/>
</dbReference>
<proteinExistence type="inferred from homology"/>
<dbReference type="PRINTS" id="PR00094">
    <property type="entry name" value="ADENYLTKNASE"/>
</dbReference>
<feature type="binding site" evidence="4">
    <location>
        <begin position="8"/>
        <end position="13"/>
    </location>
    <ligand>
        <name>ATP</name>
        <dbReference type="ChEBI" id="CHEBI:30616"/>
    </ligand>
</feature>
<dbReference type="Pfam" id="PF00406">
    <property type="entry name" value="ADK"/>
    <property type="match status" value="1"/>
</dbReference>
<feature type="binding site" evidence="4">
    <location>
        <position position="34"/>
    </location>
    <ligand>
        <name>AMP</name>
        <dbReference type="ChEBI" id="CHEBI:456215"/>
    </ligand>
</feature>
<dbReference type="Proteomes" id="UP000809243">
    <property type="component" value="Unassembled WGS sequence"/>
</dbReference>
<dbReference type="InterPro" id="IPR027417">
    <property type="entry name" value="P-loop_NTPase"/>
</dbReference>
<dbReference type="SUPFAM" id="SSF57774">
    <property type="entry name" value="Microbial and mitochondrial ADK, insert 'zinc finger' domain"/>
    <property type="match status" value="1"/>
</dbReference>
<feature type="binding site" evidence="4">
    <location>
        <begin position="55"/>
        <end position="57"/>
    </location>
    <ligand>
        <name>AMP</name>
        <dbReference type="ChEBI" id="CHEBI:456215"/>
    </ligand>
</feature>
<comment type="caution">
    <text evidence="8">The sequence shown here is derived from an EMBL/GenBank/DDBJ whole genome shotgun (WGS) entry which is preliminary data.</text>
</comment>
<dbReference type="GO" id="GO:0004017">
    <property type="term" value="F:AMP kinase activity"/>
    <property type="evidence" value="ECO:0007669"/>
    <property type="project" value="UniProtKB-UniRule"/>
</dbReference>
<feature type="binding site" evidence="4">
    <location>
        <position position="131"/>
    </location>
    <ligand>
        <name>Zn(2+)</name>
        <dbReference type="ChEBI" id="CHEBI:29105"/>
        <note>structural</note>
    </ligand>
</feature>
<evidence type="ECO:0000256" key="1">
    <source>
        <dbReference type="ARBA" id="ARBA00022679"/>
    </source>
</evidence>
<dbReference type="EMBL" id="JAFGDB010000035">
    <property type="protein sequence ID" value="MBN2067246.1"/>
    <property type="molecule type" value="Genomic_DNA"/>
</dbReference>
<comment type="similarity">
    <text evidence="4 5">Belongs to the adenylate kinase family.</text>
</comment>
<evidence type="ECO:0000256" key="4">
    <source>
        <dbReference type="HAMAP-Rule" id="MF_00235"/>
    </source>
</evidence>
<dbReference type="PANTHER" id="PTHR23359">
    <property type="entry name" value="NUCLEOTIDE KINASE"/>
    <property type="match status" value="1"/>
</dbReference>
<reference evidence="8" key="1">
    <citation type="submission" date="2021-01" db="EMBL/GenBank/DDBJ databases">
        <title>Active Sulfur Cycling in an Early Earth Analoge.</title>
        <authorList>
            <person name="Hahn C.R."/>
            <person name="Youssef N.H."/>
            <person name="Elshahed M."/>
        </authorList>
    </citation>
    <scope>NUCLEOTIDE SEQUENCE</scope>
    <source>
        <strain evidence="8">Zod_Metabat.1151</strain>
    </source>
</reference>
<keyword evidence="4" id="KW-0479">Metal-binding</keyword>
<dbReference type="NCBIfam" id="TIGR01351">
    <property type="entry name" value="adk"/>
    <property type="match status" value="1"/>
</dbReference>
<evidence type="ECO:0000256" key="5">
    <source>
        <dbReference type="RuleBase" id="RU003330"/>
    </source>
</evidence>
<comment type="subcellular location">
    <subcellularLocation>
        <location evidence="4 6">Cytoplasm</location>
    </subcellularLocation>
</comment>
<dbReference type="NCBIfam" id="NF011100">
    <property type="entry name" value="PRK14527.1"/>
    <property type="match status" value="1"/>
</dbReference>
<feature type="binding site" evidence="4">
    <location>
        <position position="128"/>
    </location>
    <ligand>
        <name>Zn(2+)</name>
        <dbReference type="ChEBI" id="CHEBI:29105"/>
        <note>structural</note>
    </ligand>
</feature>
<dbReference type="InterPro" id="IPR000850">
    <property type="entry name" value="Adenylat/UMP-CMP_kin"/>
</dbReference>
<dbReference type="Gene3D" id="3.40.50.300">
    <property type="entry name" value="P-loop containing nucleotide triphosphate hydrolases"/>
    <property type="match status" value="1"/>
</dbReference>
<evidence type="ECO:0000256" key="3">
    <source>
        <dbReference type="ARBA" id="ARBA00022777"/>
    </source>
</evidence>
<dbReference type="CDD" id="cd01428">
    <property type="entry name" value="ADK"/>
    <property type="match status" value="1"/>
</dbReference>
<dbReference type="InterPro" id="IPR006259">
    <property type="entry name" value="Adenyl_kin_sub"/>
</dbReference>
<comment type="pathway">
    <text evidence="4">Purine metabolism; AMP biosynthesis via salvage pathway; AMP from ADP: step 1/1.</text>
</comment>
<feature type="binding site" evidence="4">
    <location>
        <position position="158"/>
    </location>
    <ligand>
        <name>AMP</name>
        <dbReference type="ChEBI" id="CHEBI:456215"/>
    </ligand>
</feature>
<evidence type="ECO:0000313" key="8">
    <source>
        <dbReference type="EMBL" id="MBN2067246.1"/>
    </source>
</evidence>
<dbReference type="GO" id="GO:0005524">
    <property type="term" value="F:ATP binding"/>
    <property type="evidence" value="ECO:0007669"/>
    <property type="project" value="UniProtKB-UniRule"/>
</dbReference>
<dbReference type="InterPro" id="IPR033690">
    <property type="entry name" value="Adenylat_kinase_CS"/>
</dbReference>
<feature type="region of interest" description="LID" evidence="4">
    <location>
        <begin position="124"/>
        <end position="161"/>
    </location>
</feature>
<feature type="binding site" evidence="4">
    <location>
        <position position="148"/>
    </location>
    <ligand>
        <name>Zn(2+)</name>
        <dbReference type="ChEBI" id="CHEBI:29105"/>
        <note>structural</note>
    </ligand>
</feature>
<feature type="binding site" evidence="4">
    <location>
        <position position="29"/>
    </location>
    <ligand>
        <name>AMP</name>
        <dbReference type="ChEBI" id="CHEBI:456215"/>
    </ligand>
</feature>
<feature type="binding site" evidence="4">
    <location>
        <begin position="83"/>
        <end position="86"/>
    </location>
    <ligand>
        <name>AMP</name>
        <dbReference type="ChEBI" id="CHEBI:456215"/>
    </ligand>
</feature>
<accession>A0A939C4I7</accession>
<comment type="function">
    <text evidence="4">Catalyzes the reversible transfer of the terminal phosphate group between ATP and AMP. Plays an important role in cellular energy homeostasis and in adenine nucleotide metabolism.</text>
</comment>
<dbReference type="AlphaFoldDB" id="A0A939C4I7"/>
<gene>
    <name evidence="4" type="primary">adk</name>
    <name evidence="8" type="ORF">JW744_02150</name>
</gene>
<evidence type="ECO:0000256" key="2">
    <source>
        <dbReference type="ARBA" id="ARBA00022741"/>
    </source>
</evidence>
<keyword evidence="4" id="KW-0963">Cytoplasm</keyword>